<evidence type="ECO:0000313" key="2">
    <source>
        <dbReference type="Proteomes" id="UP000199568"/>
    </source>
</evidence>
<protein>
    <submittedName>
        <fullName evidence="1">Uncharacterized protein</fullName>
    </submittedName>
</protein>
<name>A0A1I0BGK7_9FIRM</name>
<dbReference type="OrthoDB" id="1798711at2"/>
<dbReference type="EMBL" id="FOHU01000004">
    <property type="protein sequence ID" value="SET05646.1"/>
    <property type="molecule type" value="Genomic_DNA"/>
</dbReference>
<evidence type="ECO:0000313" key="1">
    <source>
        <dbReference type="EMBL" id="SET05646.1"/>
    </source>
</evidence>
<organism evidence="1 2">
    <name type="scientific">Natronincola peptidivorans</name>
    <dbReference type="NCBI Taxonomy" id="426128"/>
    <lineage>
        <taxon>Bacteria</taxon>
        <taxon>Bacillati</taxon>
        <taxon>Bacillota</taxon>
        <taxon>Clostridia</taxon>
        <taxon>Peptostreptococcales</taxon>
        <taxon>Natronincolaceae</taxon>
        <taxon>Natronincola</taxon>
    </lineage>
</organism>
<reference evidence="1 2" key="1">
    <citation type="submission" date="2016-10" db="EMBL/GenBank/DDBJ databases">
        <authorList>
            <person name="de Groot N.N."/>
        </authorList>
    </citation>
    <scope>NUCLEOTIDE SEQUENCE [LARGE SCALE GENOMIC DNA]</scope>
    <source>
        <strain evidence="1 2">DSM 18979</strain>
    </source>
</reference>
<sequence>MKKQEVKYCPICQSKNMGVLTKQNYFCRDCYVEIVITKKKAIYANFNSADGIKVKSIKIG</sequence>
<dbReference type="STRING" id="426128.SAMN05660297_01244"/>
<dbReference type="RefSeq" id="WP_090440929.1">
    <property type="nucleotide sequence ID" value="NZ_FOHU01000004.1"/>
</dbReference>
<dbReference type="Proteomes" id="UP000199568">
    <property type="component" value="Unassembled WGS sequence"/>
</dbReference>
<keyword evidence="2" id="KW-1185">Reference proteome</keyword>
<gene>
    <name evidence="1" type="ORF">SAMN05660297_01244</name>
</gene>
<dbReference type="AlphaFoldDB" id="A0A1I0BGK7"/>
<proteinExistence type="predicted"/>
<accession>A0A1I0BGK7</accession>